<geneLocation type="plasmid" evidence="1 2">
    <name>unnamed5</name>
</geneLocation>
<protein>
    <recommendedName>
        <fullName evidence="3">Sulfotransferase family protein</fullName>
    </recommendedName>
</protein>
<dbReference type="Proteomes" id="UP000249605">
    <property type="component" value="Plasmid unnamed5"/>
</dbReference>
<dbReference type="InterPro" id="IPR027417">
    <property type="entry name" value="P-loop_NTPase"/>
</dbReference>
<accession>A0A2U9SE54</accession>
<dbReference type="OrthoDB" id="7251180at2"/>
<proteinExistence type="predicted"/>
<evidence type="ECO:0008006" key="3">
    <source>
        <dbReference type="Google" id="ProtNLM"/>
    </source>
</evidence>
<dbReference type="AlphaFoldDB" id="A0A2U9SE54"/>
<dbReference type="KEGG" id="azm:DM194_26690"/>
<dbReference type="EMBL" id="CP029835">
    <property type="protein sequence ID" value="AWU97880.1"/>
    <property type="molecule type" value="Genomic_DNA"/>
</dbReference>
<keyword evidence="2" id="KW-1185">Reference proteome</keyword>
<evidence type="ECO:0000313" key="1">
    <source>
        <dbReference type="EMBL" id="AWU97880.1"/>
    </source>
</evidence>
<keyword evidence="1" id="KW-0614">Plasmid</keyword>
<name>A0A2U9SE54_9PROT</name>
<reference evidence="1 2" key="1">
    <citation type="submission" date="2018-06" db="EMBL/GenBank/DDBJ databases">
        <title>Complete genome sequencing of Azospirillum sp. M2T2B2.</title>
        <authorList>
            <person name="Heo J."/>
            <person name="Kim S.-J."/>
            <person name="Kwon S.-W."/>
            <person name="Anandham R."/>
        </authorList>
    </citation>
    <scope>NUCLEOTIDE SEQUENCE [LARGE SCALE GENOMIC DNA]</scope>
    <source>
        <strain evidence="1 2">M2T2B2</strain>
        <plasmid evidence="1 2">unnamed5</plasmid>
    </source>
</reference>
<gene>
    <name evidence="1" type="ORF">DM194_26690</name>
</gene>
<organism evidence="1 2">
    <name type="scientific">Azospirillum ramasamyi</name>
    <dbReference type="NCBI Taxonomy" id="682998"/>
    <lineage>
        <taxon>Bacteria</taxon>
        <taxon>Pseudomonadati</taxon>
        <taxon>Pseudomonadota</taxon>
        <taxon>Alphaproteobacteria</taxon>
        <taxon>Rhodospirillales</taxon>
        <taxon>Azospirillaceae</taxon>
        <taxon>Azospirillum</taxon>
    </lineage>
</organism>
<sequence>MKWVHIHVKRNILHLLSANTAVVSMVRDPVQKVMSSFYWQVKHRGQGLKWVLPDIEAGMPFEEWITTPSGRSNIQHGTFAAWVKVLTSPQARWETIGIDMSVEAALDAADRHCAFIGLTEAFDASVFTLAALIGLPAAPMWEVHCSSSSSRRKENLGTETLWLLEEMLEDDIKVYNALRQRFYDRYGPAVEYFNANVGTLKRS</sequence>
<evidence type="ECO:0000313" key="2">
    <source>
        <dbReference type="Proteomes" id="UP000249605"/>
    </source>
</evidence>
<dbReference type="Gene3D" id="3.40.50.300">
    <property type="entry name" value="P-loop containing nucleotide triphosphate hydrolases"/>
    <property type="match status" value="1"/>
</dbReference>